<feature type="transmembrane region" description="Helical" evidence="6">
    <location>
        <begin position="254"/>
        <end position="274"/>
    </location>
</feature>
<gene>
    <name evidence="7" type="ORF">IV500_13630</name>
</gene>
<organism evidence="7 8">
    <name type="scientific">Arthrobacter terrae</name>
    <dbReference type="NCBI Taxonomy" id="2935737"/>
    <lineage>
        <taxon>Bacteria</taxon>
        <taxon>Bacillati</taxon>
        <taxon>Actinomycetota</taxon>
        <taxon>Actinomycetes</taxon>
        <taxon>Micrococcales</taxon>
        <taxon>Micrococcaceae</taxon>
        <taxon>Arthrobacter</taxon>
    </lineage>
</organism>
<dbReference type="GO" id="GO:0003954">
    <property type="term" value="F:NADH dehydrogenase activity"/>
    <property type="evidence" value="ECO:0007669"/>
    <property type="project" value="TreeGrafter"/>
</dbReference>
<feature type="transmembrane region" description="Helical" evidence="6">
    <location>
        <begin position="286"/>
        <end position="311"/>
    </location>
</feature>
<comment type="subcellular location">
    <subcellularLocation>
        <location evidence="5">Cell membrane</location>
        <topology evidence="5">Multi-pass membrane protein</topology>
    </subcellularLocation>
    <subcellularLocation>
        <location evidence="1">Membrane</location>
        <topology evidence="1">Multi-pass membrane protein</topology>
    </subcellularLocation>
</comment>
<keyword evidence="2 5" id="KW-0812">Transmembrane</keyword>
<evidence type="ECO:0000256" key="2">
    <source>
        <dbReference type="ARBA" id="ARBA00022692"/>
    </source>
</evidence>
<dbReference type="EMBL" id="JADNYM010000017">
    <property type="protein sequence ID" value="MBG0740423.1"/>
    <property type="molecule type" value="Genomic_DNA"/>
</dbReference>
<accession>A0A931CV41</accession>
<dbReference type="Pfam" id="PF00146">
    <property type="entry name" value="NADHdh"/>
    <property type="match status" value="1"/>
</dbReference>
<dbReference type="AlphaFoldDB" id="A0A931CV41"/>
<feature type="transmembrane region" description="Helical" evidence="6">
    <location>
        <begin position="229"/>
        <end position="248"/>
    </location>
</feature>
<feature type="transmembrane region" description="Helical" evidence="6">
    <location>
        <begin position="174"/>
        <end position="197"/>
    </location>
</feature>
<dbReference type="GO" id="GO:0005886">
    <property type="term" value="C:plasma membrane"/>
    <property type="evidence" value="ECO:0007669"/>
    <property type="project" value="UniProtKB-SubCell"/>
</dbReference>
<feature type="transmembrane region" description="Helical" evidence="6">
    <location>
        <begin position="109"/>
        <end position="131"/>
    </location>
</feature>
<feature type="transmembrane region" description="Helical" evidence="6">
    <location>
        <begin position="6"/>
        <end position="26"/>
    </location>
</feature>
<keyword evidence="3 6" id="KW-1133">Transmembrane helix</keyword>
<protein>
    <submittedName>
        <fullName evidence="7">NADH-quinone oxidoreductase subunit H</fullName>
    </submittedName>
</protein>
<keyword evidence="4 6" id="KW-0472">Membrane</keyword>
<name>A0A931CV41_9MICC</name>
<dbReference type="Proteomes" id="UP000655366">
    <property type="component" value="Unassembled WGS sequence"/>
</dbReference>
<feature type="transmembrane region" description="Helical" evidence="6">
    <location>
        <begin position="67"/>
        <end position="89"/>
    </location>
</feature>
<comment type="caution">
    <text evidence="7">The sequence shown here is derived from an EMBL/GenBank/DDBJ whole genome shotgun (WGS) entry which is preliminary data.</text>
</comment>
<dbReference type="PANTHER" id="PTHR11432">
    <property type="entry name" value="NADH DEHYDROGENASE SUBUNIT 1"/>
    <property type="match status" value="1"/>
</dbReference>
<comment type="similarity">
    <text evidence="5">Belongs to the complex I subunit 1 family.</text>
</comment>
<proteinExistence type="inferred from homology"/>
<dbReference type="RefSeq" id="WP_196397358.1">
    <property type="nucleotide sequence ID" value="NZ_JADNYM010000017.1"/>
</dbReference>
<evidence type="ECO:0000256" key="3">
    <source>
        <dbReference type="ARBA" id="ARBA00022989"/>
    </source>
</evidence>
<feature type="transmembrane region" description="Helical" evidence="6">
    <location>
        <begin position="143"/>
        <end position="162"/>
    </location>
</feature>
<dbReference type="GO" id="GO:0009060">
    <property type="term" value="P:aerobic respiration"/>
    <property type="evidence" value="ECO:0007669"/>
    <property type="project" value="TreeGrafter"/>
</dbReference>
<keyword evidence="8" id="KW-1185">Reference proteome</keyword>
<reference evidence="7 8" key="1">
    <citation type="submission" date="2020-11" db="EMBL/GenBank/DDBJ databases">
        <title>Arthrobacter antarcticus sp. nov., isolated from Antarctic Soil.</title>
        <authorList>
            <person name="Li J."/>
        </authorList>
    </citation>
    <scope>NUCLEOTIDE SEQUENCE [LARGE SCALE GENOMIC DNA]</scope>
    <source>
        <strain evidence="7 8">Z1-20</strain>
    </source>
</reference>
<evidence type="ECO:0000256" key="5">
    <source>
        <dbReference type="RuleBase" id="RU000471"/>
    </source>
</evidence>
<dbReference type="InterPro" id="IPR001694">
    <property type="entry name" value="NADH_UbQ_OxRdtase_su1/FPO"/>
</dbReference>
<evidence type="ECO:0000256" key="1">
    <source>
        <dbReference type="ARBA" id="ARBA00004141"/>
    </source>
</evidence>
<evidence type="ECO:0000256" key="6">
    <source>
        <dbReference type="SAM" id="Phobius"/>
    </source>
</evidence>
<evidence type="ECO:0000313" key="7">
    <source>
        <dbReference type="EMBL" id="MBG0740423.1"/>
    </source>
</evidence>
<sequence length="312" mass="32531">MDSALLWSIIGGFVVLGVLAYAAAALSAAMSARESGTSAVAALTLPGQETARLLIRQRSVTPGADTLLARIGTGLLPLAALMSVLVIPLGQHAISDLSVGVVWFNAMEVLAWAAVWMVGWGSNSSWGLVGANRFLAQGLAYELPHMFALITAAVGAGSLRVSDIAAVQGLPGHLWFVVYMPAAFLVFLLSALGFAFWGPFDQPIGREIAGGAAAELSGIDRLLLLAGRYLLLTAGAAMSVPLFLGGGAGPLLPAGAWILLKTAAVLAVLVWIGHRVPAVRMERFTEVSWLVLLPLTILQALAVSIFVLVGWM</sequence>
<keyword evidence="5" id="KW-0520">NAD</keyword>
<dbReference type="PANTHER" id="PTHR11432:SF3">
    <property type="entry name" value="NADH-UBIQUINONE OXIDOREDUCTASE CHAIN 1"/>
    <property type="match status" value="1"/>
</dbReference>
<evidence type="ECO:0000313" key="8">
    <source>
        <dbReference type="Proteomes" id="UP000655366"/>
    </source>
</evidence>
<evidence type="ECO:0000256" key="4">
    <source>
        <dbReference type="ARBA" id="ARBA00023136"/>
    </source>
</evidence>